<comment type="caution">
    <text evidence="13">The sequence shown here is derived from an EMBL/GenBank/DDBJ whole genome shotgun (WGS) entry which is preliminary data.</text>
</comment>
<evidence type="ECO:0000256" key="3">
    <source>
        <dbReference type="ARBA" id="ARBA00004496"/>
    </source>
</evidence>
<feature type="region of interest" description="Disordered" evidence="11">
    <location>
        <begin position="1"/>
        <end position="23"/>
    </location>
</feature>
<evidence type="ECO:0000256" key="10">
    <source>
        <dbReference type="SAM" id="Coils"/>
    </source>
</evidence>
<feature type="region of interest" description="Disordered" evidence="11">
    <location>
        <begin position="623"/>
        <end position="649"/>
    </location>
</feature>
<dbReference type="GO" id="GO:0016605">
    <property type="term" value="C:PML body"/>
    <property type="evidence" value="ECO:0007669"/>
    <property type="project" value="TreeGrafter"/>
</dbReference>
<dbReference type="PANTHER" id="PTHR12766:SF7">
    <property type="entry name" value="DEATH DOMAIN-ASSOCIATED PROTEIN 6"/>
    <property type="match status" value="1"/>
</dbReference>
<dbReference type="InterPro" id="IPR038298">
    <property type="entry name" value="Daxx_N_sf"/>
</dbReference>
<proteinExistence type="predicted"/>
<dbReference type="GO" id="GO:0042393">
    <property type="term" value="F:histone binding"/>
    <property type="evidence" value="ECO:0007669"/>
    <property type="project" value="InterPro"/>
</dbReference>
<keyword evidence="6" id="KW-0053">Apoptosis</keyword>
<dbReference type="GO" id="GO:0006915">
    <property type="term" value="P:apoptotic process"/>
    <property type="evidence" value="ECO:0007669"/>
    <property type="project" value="UniProtKB-KW"/>
</dbReference>
<evidence type="ECO:0000313" key="14">
    <source>
        <dbReference type="Proteomes" id="UP000887116"/>
    </source>
</evidence>
<keyword evidence="8" id="KW-0143">Chaperone</keyword>
<protein>
    <submittedName>
        <fullName evidence="13">Death domain-associated protein 6</fullName>
    </submittedName>
</protein>
<feature type="region of interest" description="Disordered" evidence="11">
    <location>
        <begin position="1132"/>
        <end position="1156"/>
    </location>
</feature>
<dbReference type="Gene3D" id="1.20.58.2170">
    <property type="match status" value="1"/>
</dbReference>
<dbReference type="EMBL" id="BMAO01020246">
    <property type="protein sequence ID" value="GFQ65972.1"/>
    <property type="molecule type" value="Genomic_DNA"/>
</dbReference>
<evidence type="ECO:0000256" key="7">
    <source>
        <dbReference type="ARBA" id="ARBA00023054"/>
    </source>
</evidence>
<feature type="compositionally biased region" description="Basic and acidic residues" evidence="11">
    <location>
        <begin position="1557"/>
        <end position="1570"/>
    </location>
</feature>
<feature type="region of interest" description="Disordered" evidence="11">
    <location>
        <begin position="723"/>
        <end position="742"/>
    </location>
</feature>
<dbReference type="Proteomes" id="UP000887116">
    <property type="component" value="Unassembled WGS sequence"/>
</dbReference>
<dbReference type="GO" id="GO:0003713">
    <property type="term" value="F:transcription coactivator activity"/>
    <property type="evidence" value="ECO:0007669"/>
    <property type="project" value="TreeGrafter"/>
</dbReference>
<feature type="region of interest" description="Disordered" evidence="11">
    <location>
        <begin position="755"/>
        <end position="778"/>
    </location>
</feature>
<keyword evidence="14" id="KW-1185">Reference proteome</keyword>
<feature type="region of interest" description="Disordered" evidence="11">
    <location>
        <begin position="62"/>
        <end position="86"/>
    </location>
</feature>
<feature type="region of interest" description="Disordered" evidence="11">
    <location>
        <begin position="1219"/>
        <end position="1250"/>
    </location>
</feature>
<feature type="compositionally biased region" description="Basic and acidic residues" evidence="11">
    <location>
        <begin position="1219"/>
        <end position="1238"/>
    </location>
</feature>
<dbReference type="InterPro" id="IPR046426">
    <property type="entry name" value="DAXX_histone-bd_sf"/>
</dbReference>
<evidence type="ECO:0000256" key="2">
    <source>
        <dbReference type="ARBA" id="ARBA00004286"/>
    </source>
</evidence>
<feature type="domain" description="Daxx histone-binding" evidence="12">
    <location>
        <begin position="1436"/>
        <end position="1520"/>
    </location>
</feature>
<organism evidence="13 14">
    <name type="scientific">Trichonephila clavata</name>
    <name type="common">Joro spider</name>
    <name type="synonym">Nephila clavata</name>
    <dbReference type="NCBI Taxonomy" id="2740835"/>
    <lineage>
        <taxon>Eukaryota</taxon>
        <taxon>Metazoa</taxon>
        <taxon>Ecdysozoa</taxon>
        <taxon>Arthropoda</taxon>
        <taxon>Chelicerata</taxon>
        <taxon>Arachnida</taxon>
        <taxon>Araneae</taxon>
        <taxon>Araneomorphae</taxon>
        <taxon>Entelegynae</taxon>
        <taxon>Araneoidea</taxon>
        <taxon>Nephilidae</taxon>
        <taxon>Trichonephila</taxon>
    </lineage>
</organism>
<feature type="compositionally biased region" description="Low complexity" evidence="11">
    <location>
        <begin position="64"/>
        <end position="84"/>
    </location>
</feature>
<dbReference type="Gene3D" id="1.10.8.810">
    <property type="entry name" value="Daxx helical bundle domain"/>
    <property type="match status" value="1"/>
</dbReference>
<dbReference type="GO" id="GO:0003714">
    <property type="term" value="F:transcription corepressor activity"/>
    <property type="evidence" value="ECO:0007669"/>
    <property type="project" value="TreeGrafter"/>
</dbReference>
<reference evidence="13" key="1">
    <citation type="submission" date="2020-07" db="EMBL/GenBank/DDBJ databases">
        <title>Multicomponent nature underlies the extraordinary mechanical properties of spider dragline silk.</title>
        <authorList>
            <person name="Kono N."/>
            <person name="Nakamura H."/>
            <person name="Mori M."/>
            <person name="Yoshida Y."/>
            <person name="Ohtoshi R."/>
            <person name="Malay A.D."/>
            <person name="Moran D.A.P."/>
            <person name="Tomita M."/>
            <person name="Numata K."/>
            <person name="Arakawa K."/>
        </authorList>
    </citation>
    <scope>NUCLEOTIDE SEQUENCE</scope>
</reference>
<feature type="region of interest" description="Disordered" evidence="11">
    <location>
        <begin position="564"/>
        <end position="587"/>
    </location>
</feature>
<evidence type="ECO:0000256" key="8">
    <source>
        <dbReference type="ARBA" id="ARBA00023186"/>
    </source>
</evidence>
<dbReference type="InterPro" id="IPR046378">
    <property type="entry name" value="DAXX_histone-bd"/>
</dbReference>
<feature type="compositionally biased region" description="Basic and acidic residues" evidence="11">
    <location>
        <begin position="930"/>
        <end position="948"/>
    </location>
</feature>
<comment type="subcellular location">
    <subcellularLocation>
        <location evidence="2">Chromosome</location>
    </subcellularLocation>
    <subcellularLocation>
        <location evidence="3">Cytoplasm</location>
    </subcellularLocation>
    <subcellularLocation>
        <location evidence="1">Nucleus</location>
    </subcellularLocation>
</comment>
<dbReference type="Pfam" id="PF20920">
    <property type="entry name" value="DAXX_hist_bd"/>
    <property type="match status" value="1"/>
</dbReference>
<feature type="compositionally biased region" description="Polar residues" evidence="11">
    <location>
        <begin position="303"/>
        <end position="319"/>
    </location>
</feature>
<feature type="region of interest" description="Disordered" evidence="11">
    <location>
        <begin position="905"/>
        <end position="953"/>
    </location>
</feature>
<dbReference type="GO" id="GO:0005737">
    <property type="term" value="C:cytoplasm"/>
    <property type="evidence" value="ECO:0007669"/>
    <property type="project" value="UniProtKB-SubCell"/>
</dbReference>
<feature type="compositionally biased region" description="Basic and acidic residues" evidence="11">
    <location>
        <begin position="1308"/>
        <end position="1319"/>
    </location>
</feature>
<evidence type="ECO:0000256" key="11">
    <source>
        <dbReference type="SAM" id="MobiDB-lite"/>
    </source>
</evidence>
<evidence type="ECO:0000313" key="13">
    <source>
        <dbReference type="EMBL" id="GFQ65972.1"/>
    </source>
</evidence>
<evidence type="ECO:0000256" key="9">
    <source>
        <dbReference type="ARBA" id="ARBA00023242"/>
    </source>
</evidence>
<feature type="compositionally biased region" description="Polar residues" evidence="11">
    <location>
        <begin position="1288"/>
        <end position="1307"/>
    </location>
</feature>
<accession>A0A8X6H2R1</accession>
<keyword evidence="5" id="KW-0963">Cytoplasm</keyword>
<dbReference type="GO" id="GO:0050681">
    <property type="term" value="F:nuclear androgen receptor binding"/>
    <property type="evidence" value="ECO:0007669"/>
    <property type="project" value="TreeGrafter"/>
</dbReference>
<sequence length="1643" mass="182495">MGDSVEVITLTSSDEESPLKVKNSLNKKTEVTVKKTDANGKQTARKSMQSKMGLLTSTLKQKSEALPSSQSLASSLNKANSNTSMMGATRTGTLSDIPQLAKKLLSSSSERSILKSNANKPTLVTKSNANTASVSEKNTLSTVTAVAKDLPNITITPVSKSSTHSNLNSKSFQTARKSFSSQFVSKLPLDIQATHTNSTESAKTLNKEVILQPVNGPTNSSCWTSKKDHSNGKNFPAKEESISSELVNQMPFGIQITSTKSNISSSSSQQPINIISDSNKSANIVKEKIQMQTVPSSTSSSSKLPQNKCSNGNNSVTAGNVNKKARKSFQTPNVNIPPSLLSSLGKSGVSISNVSASNSIKTHDSISEDKKSENINKDISTKLLNKTIPGVSITEVKSKKPSVNKLISNKIGPVHNKFVQNSVDKGKAKINKNVLKNSKEQILKTIFVGSSDKKSIISKKSIPGKGSEIAIKKLQNRKVSSTSQNRVHLGDITKISVTNKSTYSTGNTVLGKAQASVHVNQSKLLNKPVLKLNTSDKPLDLPPAHMLKMKPASKLVEPSSIITSQKPSGVLNPTASESKKNKVTKSVGTSTKSSNILSQKPNISIFPVSSKGISILKNPVKHKINSTPTSTQPSKKVCSQSKPSNTFQKSGIEETLRRIYAIKKSLENTSSSQPTIKKMLSNNITKDISKPEENFNVKKSTIIPLPYVTKTAEEGARKIDELDKSQERCSKSEEMKKSSHKEVIEENEKLVVPAEKPQKQVTSPKLSLKRKTDTENSPAKRLRVELNIGSAKVSSLLNAQNNHVPISTKADNVTVEEPVPWRIKDNNSVKFTKFLQFCRPLMNCSLKEEEKIIKILMKHFERAEPMYVKSKEFISLLIKIIKAKPSNSNVFVHLESIKNELKAHNRKDHFSSSSSDKSEASRKIPNTGFSKKEHGKLSSAGEKNEDISSKLLNQNDGKQNITVAEMNITEKSKKVSFLDEKSEDILSNSHKQYDSKENVTVTDRYISEKSEKLSIADEKNEDVSLNSHNQYDGKESVTPTNTYINEKTDAHNQYDGKESVTPTNTYINEKTDAHNKYDGKESVSPTNTYINEKTDAHNQYDVKEGVTSTNTYINEKTDENKSDYLSNRLISEPTEFSDTEDRESSPSLLSTIPNESPENKNAFLNNFFLGPSTSKQADFVELSLFKRSGTDGLSETESKKKRRTTLTRIESKNDHKILLETENKKNPETSLRGTERKSNHSSSFDGFHNDAFQNHEKIPLSRNDTENSLSSNRLDSFFSKSYTGNEINSNSNVPSVGKQINSDSTESGNKEKDVSISKTNEQYERRIKRLENFLGKLDRKIQRLSQKELSFDDLDDEDSIYIQESRLKKKFNDIWVKLCNYKKCSSLIGRNMERRFIYEGSRYRSINQAVERLVNKRKPTEKFPNYIEILELVRKKNEEDNLGIADGNDEQIAATTFRDIGTALKLRRQKDVYHDISDMIPAGEELNDPADQDENLKVKLFNHQAECEKKLDELVEKYVKKQNDEENENPQKVLEVENSTESEHSDIPDTEPATPSTDERIVDSEPEKKVSKPVASEPKQNKDNPEDIIEIGSSSDASTEPGCGANESRKSTKRPNLLTETPLFIRDDIEVIDSSDSPDLPEL</sequence>
<keyword evidence="7 10" id="KW-0175">Coiled coil</keyword>
<feature type="compositionally biased region" description="Polar residues" evidence="11">
    <location>
        <begin position="1145"/>
        <end position="1156"/>
    </location>
</feature>
<keyword evidence="9" id="KW-0539">Nucleus</keyword>
<feature type="compositionally biased region" description="Polar residues" evidence="11">
    <location>
        <begin position="625"/>
        <end position="649"/>
    </location>
</feature>
<feature type="compositionally biased region" description="Polar residues" evidence="11">
    <location>
        <begin position="564"/>
        <end position="576"/>
    </location>
</feature>
<dbReference type="OrthoDB" id="6437935at2759"/>
<gene>
    <name evidence="13" type="primary">DAXX</name>
    <name evidence="13" type="ORF">TNCT_4041</name>
</gene>
<evidence type="ECO:0000256" key="1">
    <source>
        <dbReference type="ARBA" id="ARBA00004123"/>
    </source>
</evidence>
<name>A0A8X6H2R1_TRICU</name>
<dbReference type="GO" id="GO:0005694">
    <property type="term" value="C:chromosome"/>
    <property type="evidence" value="ECO:0007669"/>
    <property type="project" value="UniProtKB-SubCell"/>
</dbReference>
<evidence type="ECO:0000256" key="4">
    <source>
        <dbReference type="ARBA" id="ARBA00022454"/>
    </source>
</evidence>
<keyword evidence="4" id="KW-0158">Chromosome</keyword>
<evidence type="ECO:0000256" key="5">
    <source>
        <dbReference type="ARBA" id="ARBA00022490"/>
    </source>
</evidence>
<evidence type="ECO:0000259" key="12">
    <source>
        <dbReference type="Pfam" id="PF20920"/>
    </source>
</evidence>
<feature type="region of interest" description="Disordered" evidence="11">
    <location>
        <begin position="1521"/>
        <end position="1643"/>
    </location>
</feature>
<feature type="coiled-coil region" evidence="10">
    <location>
        <begin position="1320"/>
        <end position="1347"/>
    </location>
</feature>
<feature type="region of interest" description="Disordered" evidence="11">
    <location>
        <begin position="1288"/>
        <end position="1319"/>
    </location>
</feature>
<evidence type="ECO:0000256" key="6">
    <source>
        <dbReference type="ARBA" id="ARBA00022703"/>
    </source>
</evidence>
<feature type="region of interest" description="Disordered" evidence="11">
    <location>
        <begin position="291"/>
        <end position="319"/>
    </location>
</feature>
<dbReference type="PANTHER" id="PTHR12766">
    <property type="entry name" value="DEATH DOMAIN-ASSOCIATED PROTEIN 6 DAXX"/>
    <property type="match status" value="1"/>
</dbReference>